<gene>
    <name evidence="2" type="ORF">FKV24_000485</name>
</gene>
<evidence type="ECO:0000313" key="2">
    <source>
        <dbReference type="EMBL" id="KAB8198682.1"/>
    </source>
</evidence>
<sequence>MSGTTTVASMADDHASAPWQRHLVPGLVERLRRRATVIPTALGERIWRRIDCFRTRSQPLGTGLAGRMRAAEGIVEEAPIVHVSWRVSAAGPSSAGPVRSSGATAMVPVIRVPPQPEPERASATIASTAPERSRTRRLPVVVSHPQSPAANNASVGDAMPALRRVPIESGREDEAAAAPTSPGRAGAPVSAATEAPVPASTTVLSVPAGGHRARSRRGIQAGEMVTAQPQPQQRAATDAGADGEPRVGAGTVVVPPLRNTRTRVRSAPADAVQSSAGGRPGAGLSAPMRNVVGRPADAGRGPTDNPVAKSDTGGSSPVSTPHIAVAPASPLPAQPAPTLAGAGASRRDPWVAGDASDVLRPVLHSRPVYPPGGVGAERGGTVSSSSSAASPVGLRPTAPRAGHARATVAAVPATAVGFQPGRNPSSTLPHAGYTDPAASRSAAIDADSGDAVAAFMSSPSPSPLPATDDAGQTPGVSVPRPEPRAPVDIDQLARKVERHIMKRLAVDAERQGGWS</sequence>
<accession>A0A508B3Y7</accession>
<protein>
    <submittedName>
        <fullName evidence="2">Uncharacterized protein</fullName>
    </submittedName>
</protein>
<feature type="region of interest" description="Disordered" evidence="1">
    <location>
        <begin position="170"/>
        <end position="195"/>
    </location>
</feature>
<dbReference type="RefSeq" id="WP_141480778.1">
    <property type="nucleotide sequence ID" value="NZ_VICD02000006.1"/>
</dbReference>
<name>A0A508B3Y7_9GAMM</name>
<feature type="region of interest" description="Disordered" evidence="1">
    <location>
        <begin position="224"/>
        <end position="348"/>
    </location>
</feature>
<dbReference type="EMBL" id="VICD02000006">
    <property type="protein sequence ID" value="KAB8198682.1"/>
    <property type="molecule type" value="Genomic_DNA"/>
</dbReference>
<organism evidence="2 3">
    <name type="scientific">Marilutibacter maris</name>
    <dbReference type="NCBI Taxonomy" id="1605891"/>
    <lineage>
        <taxon>Bacteria</taxon>
        <taxon>Pseudomonadati</taxon>
        <taxon>Pseudomonadota</taxon>
        <taxon>Gammaproteobacteria</taxon>
        <taxon>Lysobacterales</taxon>
        <taxon>Lysobacteraceae</taxon>
        <taxon>Marilutibacter</taxon>
    </lineage>
</organism>
<comment type="caution">
    <text evidence="2">The sequence shown here is derived from an EMBL/GenBank/DDBJ whole genome shotgun (WGS) entry which is preliminary data.</text>
</comment>
<dbReference type="Proteomes" id="UP000320431">
    <property type="component" value="Unassembled WGS sequence"/>
</dbReference>
<feature type="region of interest" description="Disordered" evidence="1">
    <location>
        <begin position="456"/>
        <end position="488"/>
    </location>
</feature>
<feature type="region of interest" description="Disordered" evidence="1">
    <location>
        <begin position="363"/>
        <end position="398"/>
    </location>
</feature>
<reference evidence="2 3" key="1">
    <citation type="submission" date="2019-10" db="EMBL/GenBank/DDBJ databases">
        <title>Lysobacter alkalisoli sp. nov., isolated from saline-alkaline soil.</title>
        <authorList>
            <person name="Sun J.-Q."/>
        </authorList>
    </citation>
    <scope>NUCLEOTIDE SEQUENCE [LARGE SCALE GENOMIC DNA]</scope>
    <source>
        <strain evidence="2 3">KCTC 42381</strain>
    </source>
</reference>
<feature type="region of interest" description="Disordered" evidence="1">
    <location>
        <begin position="113"/>
        <end position="136"/>
    </location>
</feature>
<proteinExistence type="predicted"/>
<evidence type="ECO:0000313" key="3">
    <source>
        <dbReference type="Proteomes" id="UP000320431"/>
    </source>
</evidence>
<feature type="compositionally biased region" description="Low complexity" evidence="1">
    <location>
        <begin position="226"/>
        <end position="239"/>
    </location>
</feature>
<dbReference type="AlphaFoldDB" id="A0A508B3Y7"/>
<evidence type="ECO:0000256" key="1">
    <source>
        <dbReference type="SAM" id="MobiDB-lite"/>
    </source>
</evidence>